<comment type="caution">
    <text evidence="2">The sequence shown here is derived from an EMBL/GenBank/DDBJ whole genome shotgun (WGS) entry which is preliminary data.</text>
</comment>
<feature type="transmembrane region" description="Helical" evidence="1">
    <location>
        <begin position="16"/>
        <end position="37"/>
    </location>
</feature>
<protein>
    <submittedName>
        <fullName evidence="2">Sporulation protein YpjB</fullName>
    </submittedName>
</protein>
<keyword evidence="1" id="KW-1133">Transmembrane helix</keyword>
<accession>A0A3N5BKI9</accession>
<proteinExistence type="predicted"/>
<dbReference type="RefSeq" id="WP_124219699.1">
    <property type="nucleotide sequence ID" value="NZ_RKRF01000007.1"/>
</dbReference>
<keyword evidence="1" id="KW-0812">Transmembrane</keyword>
<evidence type="ECO:0000256" key="1">
    <source>
        <dbReference type="SAM" id="Phobius"/>
    </source>
</evidence>
<dbReference type="InterPro" id="IPR014231">
    <property type="entry name" value="Spore_YpjB"/>
</dbReference>
<reference evidence="2 3" key="1">
    <citation type="submission" date="2018-11" db="EMBL/GenBank/DDBJ databases">
        <title>Genomic Encyclopedia of Type Strains, Phase IV (KMG-IV): sequencing the most valuable type-strain genomes for metagenomic binning, comparative biology and taxonomic classification.</title>
        <authorList>
            <person name="Goeker M."/>
        </authorList>
    </citation>
    <scope>NUCLEOTIDE SEQUENCE [LARGE SCALE GENOMIC DNA]</scope>
    <source>
        <strain evidence="2 3">DSM 18090</strain>
    </source>
</reference>
<sequence length="59" mass="6628">MELISGLLTLATHASISAFFVTIFIIFGAVVLTLSYVGWKKYHDNDETGKNIDQENEHK</sequence>
<keyword evidence="1" id="KW-0472">Membrane</keyword>
<keyword evidence="3" id="KW-1185">Reference proteome</keyword>
<evidence type="ECO:0000313" key="3">
    <source>
        <dbReference type="Proteomes" id="UP000276443"/>
    </source>
</evidence>
<dbReference type="Pfam" id="PF09577">
    <property type="entry name" value="Spore_YpjB"/>
    <property type="match status" value="1"/>
</dbReference>
<dbReference type="OrthoDB" id="2988195at2"/>
<dbReference type="EMBL" id="RKRF01000007">
    <property type="protein sequence ID" value="RPF55780.1"/>
    <property type="molecule type" value="Genomic_DNA"/>
</dbReference>
<dbReference type="AlphaFoldDB" id="A0A3N5BKI9"/>
<evidence type="ECO:0000313" key="2">
    <source>
        <dbReference type="EMBL" id="RPF55780.1"/>
    </source>
</evidence>
<organism evidence="2 3">
    <name type="scientific">Aquisalibacillus elongatus</name>
    <dbReference type="NCBI Taxonomy" id="485577"/>
    <lineage>
        <taxon>Bacteria</taxon>
        <taxon>Bacillati</taxon>
        <taxon>Bacillota</taxon>
        <taxon>Bacilli</taxon>
        <taxon>Bacillales</taxon>
        <taxon>Bacillaceae</taxon>
        <taxon>Aquisalibacillus</taxon>
    </lineage>
</organism>
<name>A0A3N5BKI9_9BACI</name>
<gene>
    <name evidence="2" type="ORF">EDC24_0664</name>
</gene>
<dbReference type="Proteomes" id="UP000276443">
    <property type="component" value="Unassembled WGS sequence"/>
</dbReference>